<dbReference type="STRING" id="1137138.A0A067N861"/>
<dbReference type="VEuPathDB" id="FungiDB:PLEOSDRAFT_1059203"/>
<gene>
    <name evidence="2" type="ORF">PLEOSDRAFT_1059203</name>
</gene>
<protein>
    <recommendedName>
        <fullName evidence="1">3-beta hydroxysteroid dehydrogenase/isomerase domain-containing protein</fullName>
    </recommendedName>
</protein>
<dbReference type="Pfam" id="PF01073">
    <property type="entry name" value="3Beta_HSD"/>
    <property type="match status" value="1"/>
</dbReference>
<reference evidence="3" key="1">
    <citation type="journal article" date="2014" name="Proc. Natl. Acad. Sci. U.S.A.">
        <title>Extensive sampling of basidiomycete genomes demonstrates inadequacy of the white-rot/brown-rot paradigm for wood decay fungi.</title>
        <authorList>
            <person name="Riley R."/>
            <person name="Salamov A.A."/>
            <person name="Brown D.W."/>
            <person name="Nagy L.G."/>
            <person name="Floudas D."/>
            <person name="Held B.W."/>
            <person name="Levasseur A."/>
            <person name="Lombard V."/>
            <person name="Morin E."/>
            <person name="Otillar R."/>
            <person name="Lindquist E.A."/>
            <person name="Sun H."/>
            <person name="LaButti K.M."/>
            <person name="Schmutz J."/>
            <person name="Jabbour D."/>
            <person name="Luo H."/>
            <person name="Baker S.E."/>
            <person name="Pisabarro A.G."/>
            <person name="Walton J.D."/>
            <person name="Blanchette R.A."/>
            <person name="Henrissat B."/>
            <person name="Martin F."/>
            <person name="Cullen D."/>
            <person name="Hibbett D.S."/>
            <person name="Grigoriev I.V."/>
        </authorList>
    </citation>
    <scope>NUCLEOTIDE SEQUENCE [LARGE SCALE GENOMIC DNA]</scope>
    <source>
        <strain evidence="3">PC15</strain>
    </source>
</reference>
<dbReference type="GO" id="GO:0016616">
    <property type="term" value="F:oxidoreductase activity, acting on the CH-OH group of donors, NAD or NADP as acceptor"/>
    <property type="evidence" value="ECO:0007669"/>
    <property type="project" value="InterPro"/>
</dbReference>
<dbReference type="InterPro" id="IPR002225">
    <property type="entry name" value="3Beta_OHSteriod_DH/Estase"/>
</dbReference>
<evidence type="ECO:0000313" key="3">
    <source>
        <dbReference type="Proteomes" id="UP000027073"/>
    </source>
</evidence>
<feature type="domain" description="3-beta hydroxysteroid dehydrogenase/isomerase" evidence="1">
    <location>
        <begin position="6"/>
        <end position="264"/>
    </location>
</feature>
<dbReference type="HOGENOM" id="CLU_007383_6_8_1"/>
<dbReference type="SUPFAM" id="SSF51735">
    <property type="entry name" value="NAD(P)-binding Rossmann-fold domains"/>
    <property type="match status" value="1"/>
</dbReference>
<dbReference type="PANTHER" id="PTHR43000">
    <property type="entry name" value="DTDP-D-GLUCOSE 4,6-DEHYDRATASE-RELATED"/>
    <property type="match status" value="1"/>
</dbReference>
<dbReference type="EMBL" id="KL198012">
    <property type="protein sequence ID" value="KDQ24034.1"/>
    <property type="molecule type" value="Genomic_DNA"/>
</dbReference>
<dbReference type="GO" id="GO:0006694">
    <property type="term" value="P:steroid biosynthetic process"/>
    <property type="evidence" value="ECO:0007669"/>
    <property type="project" value="InterPro"/>
</dbReference>
<dbReference type="Gene3D" id="3.40.50.720">
    <property type="entry name" value="NAD(P)-binding Rossmann-like Domain"/>
    <property type="match status" value="1"/>
</dbReference>
<dbReference type="InterPro" id="IPR036291">
    <property type="entry name" value="NAD(P)-bd_dom_sf"/>
</dbReference>
<organism evidence="2 3">
    <name type="scientific">Pleurotus ostreatus (strain PC15)</name>
    <name type="common">Oyster mushroom</name>
    <dbReference type="NCBI Taxonomy" id="1137138"/>
    <lineage>
        <taxon>Eukaryota</taxon>
        <taxon>Fungi</taxon>
        <taxon>Dikarya</taxon>
        <taxon>Basidiomycota</taxon>
        <taxon>Agaricomycotina</taxon>
        <taxon>Agaricomycetes</taxon>
        <taxon>Agaricomycetidae</taxon>
        <taxon>Agaricales</taxon>
        <taxon>Pleurotineae</taxon>
        <taxon>Pleurotaceae</taxon>
        <taxon>Pleurotus</taxon>
    </lineage>
</organism>
<sequence>MPRSYLVVGGAGFLGSHIVQALVARGNSAVAVYDVKTPVDEDRVAGVEYFIGDIIDEVRLVEVLNKAQVDLLFHAASPVHGLDDSLYFKVNQHGTEKVLSACREAKVTKLVYTSSTGVVWTGATFNGIDELKAKMPAQGYDAYHHTKAIAEKLVLAANDESDNFQAVVLRPCGMTGERDSQLIWRLAKVLNDGQQNVQIGDNSNLVDYLYAGNAADAHVLAAERLFDAPLTVAGEVFFITNGSPMRQWDFSRMVWRELGDDGSKTAIVIPRSIGLILATLAELWCRITGTKTEFNRFSVRYVTATQWYNIDKAKKLLGYEPKVSLEEGVRRTANWWKEVGSTRHARERHS</sequence>
<proteinExistence type="predicted"/>
<evidence type="ECO:0000259" key="1">
    <source>
        <dbReference type="Pfam" id="PF01073"/>
    </source>
</evidence>
<dbReference type="Proteomes" id="UP000027073">
    <property type="component" value="Unassembled WGS sequence"/>
</dbReference>
<dbReference type="OrthoDB" id="10058185at2759"/>
<dbReference type="InParanoid" id="A0A067N861"/>
<evidence type="ECO:0000313" key="2">
    <source>
        <dbReference type="EMBL" id="KDQ24034.1"/>
    </source>
</evidence>
<name>A0A067N861_PLEO1</name>
<accession>A0A067N861</accession>
<dbReference type="AlphaFoldDB" id="A0A067N861"/>